<dbReference type="Proteomes" id="UP000502331">
    <property type="component" value="Chromosome"/>
</dbReference>
<protein>
    <submittedName>
        <fullName evidence="2">Aminoglycoside phosphotransferase family protein</fullName>
    </submittedName>
</protein>
<evidence type="ECO:0000259" key="1">
    <source>
        <dbReference type="Pfam" id="PF01636"/>
    </source>
</evidence>
<dbReference type="GO" id="GO:0016740">
    <property type="term" value="F:transferase activity"/>
    <property type="evidence" value="ECO:0007669"/>
    <property type="project" value="UniProtKB-KW"/>
</dbReference>
<dbReference type="NCBIfam" id="NF038156">
    <property type="entry name" value="lant_syn_V_LxmK"/>
    <property type="match status" value="1"/>
</dbReference>
<proteinExistence type="predicted"/>
<dbReference type="RefSeq" id="WP_022874558.1">
    <property type="nucleotide sequence ID" value="NZ_CP032549.1"/>
</dbReference>
<dbReference type="Gene3D" id="3.90.1200.10">
    <property type="match status" value="1"/>
</dbReference>
<gene>
    <name evidence="2" type="ORF">D3791_07970</name>
</gene>
<accession>A0A6H0SKX9</accession>
<organism evidence="2 3">
    <name type="scientific">Glutamicibacter mishrai</name>
    <dbReference type="NCBI Taxonomy" id="1775880"/>
    <lineage>
        <taxon>Bacteria</taxon>
        <taxon>Bacillati</taxon>
        <taxon>Actinomycetota</taxon>
        <taxon>Actinomycetes</taxon>
        <taxon>Micrococcales</taxon>
        <taxon>Micrococcaceae</taxon>
        <taxon>Glutamicibacter</taxon>
    </lineage>
</organism>
<sequence>MTVILNPSPPASQAGTTAAQQAQPLLDGLGRAQIRTVSPTQFAGRNGSWIMELTDGSRIFVKKFNTSATSPQAFARSMNFSTFARNYPQHAPSTPKLLAGDESTGLLLFDYCSGTSLAHLIVQDALPVSFAADSGRLLARLHSGPTDGLEPAGSTLPVQMLRFGVTHTRYLDFTLAELSLYPTLQQDGELLQALEALQDAEETNRKSPIHGDLRWDQFHLNDSQLNLLDWEDFCLGDPARDIGTLAGEWIYRAVLDTVTSRGGADSPPEYFDENSATTMISHRLAAVVPQLQELWHHYRLNSSTDDSQLALRVTARLGWHLVDRSMARAAMVSRLPGIERAAAGIGRRALLDPARYSHALGFGKD</sequence>
<reference evidence="2 3" key="1">
    <citation type="submission" date="2018-09" db="EMBL/GenBank/DDBJ databases">
        <title>Glutamicibacter mishrai S5-52T (LMG 29155T = KCTC 39846T).</title>
        <authorList>
            <person name="Das S.K."/>
        </authorList>
    </citation>
    <scope>NUCLEOTIDE SEQUENCE [LARGE SCALE GENOMIC DNA]</scope>
    <source>
        <strain evidence="2 3">S5-52</strain>
    </source>
</reference>
<dbReference type="InterPro" id="IPR011009">
    <property type="entry name" value="Kinase-like_dom_sf"/>
</dbReference>
<feature type="domain" description="Aminoglycoside phosphotransferase" evidence="1">
    <location>
        <begin position="54"/>
        <end position="249"/>
    </location>
</feature>
<dbReference type="SUPFAM" id="SSF56112">
    <property type="entry name" value="Protein kinase-like (PK-like)"/>
    <property type="match status" value="1"/>
</dbReference>
<evidence type="ECO:0000313" key="2">
    <source>
        <dbReference type="EMBL" id="QIV87069.1"/>
    </source>
</evidence>
<evidence type="ECO:0000313" key="3">
    <source>
        <dbReference type="Proteomes" id="UP000502331"/>
    </source>
</evidence>
<dbReference type="EMBL" id="CP032549">
    <property type="protein sequence ID" value="QIV87069.1"/>
    <property type="molecule type" value="Genomic_DNA"/>
</dbReference>
<dbReference type="Pfam" id="PF01636">
    <property type="entry name" value="APH"/>
    <property type="match status" value="1"/>
</dbReference>
<dbReference type="AlphaFoldDB" id="A0A6H0SKX9"/>
<keyword evidence="3" id="KW-1185">Reference proteome</keyword>
<keyword evidence="2" id="KW-0808">Transferase</keyword>
<dbReference type="InterPro" id="IPR002575">
    <property type="entry name" value="Aminoglycoside_PTrfase"/>
</dbReference>
<name>A0A6H0SKX9_9MICC</name>